<dbReference type="RefSeq" id="XP_011675603.2">
    <property type="nucleotide sequence ID" value="XM_011677301.2"/>
</dbReference>
<feature type="domain" description="C2H2-type" evidence="2">
    <location>
        <begin position="16"/>
        <end position="44"/>
    </location>
</feature>
<protein>
    <recommendedName>
        <fullName evidence="2">C2H2-type domain-containing protein</fullName>
    </recommendedName>
</protein>
<evidence type="ECO:0000256" key="1">
    <source>
        <dbReference type="PROSITE-ProRule" id="PRU00042"/>
    </source>
</evidence>
<dbReference type="Proteomes" id="UP000007110">
    <property type="component" value="Unassembled WGS sequence"/>
</dbReference>
<keyword evidence="4" id="KW-1185">Reference proteome</keyword>
<dbReference type="GO" id="GO:0008270">
    <property type="term" value="F:zinc ion binding"/>
    <property type="evidence" value="ECO:0007669"/>
    <property type="project" value="UniProtKB-KW"/>
</dbReference>
<dbReference type="RefSeq" id="XP_003726258.2">
    <property type="nucleotide sequence ID" value="XM_003726210.3"/>
</dbReference>
<dbReference type="OrthoDB" id="10031901at2759"/>
<dbReference type="SMART" id="SM00355">
    <property type="entry name" value="ZnF_C2H2"/>
    <property type="match status" value="2"/>
</dbReference>
<dbReference type="Gene3D" id="3.30.160.60">
    <property type="entry name" value="Classic Zinc Finger"/>
    <property type="match status" value="1"/>
</dbReference>
<keyword evidence="1" id="KW-0863">Zinc-finger</keyword>
<dbReference type="InParanoid" id="A0A7M7GFU7"/>
<dbReference type="InterPro" id="IPR052797">
    <property type="entry name" value="RegFact_GeneExpr_CellDeath"/>
</dbReference>
<sequence>MADYGAGKQQGQDKIFECSECKLRYSFRTNLCRHRRTIHKKETKRERTTCTFPGCSVKFYHRTKLLSHLQLAHGQNTEKTDLTFPSIDKFLSWKEREEAENFLCFTKQGGGLNYHSVIHQHYICQRDGKSRRHISKSYPGPKTNRTLRRGVVKTDLVCPARMLVRQYKKDGRVNVSYYKSHSHPISPDDVVHHPLPDSVRKDIKNKLASGMTANQIYQQFQDQSCGRLPSSTMHDIRLKHINKPQIRAIHQRLQRNPKEVVQSQSDPAYNVVVEVLHIADTCNTSNGGESPDINVQASEQQNIPLDVNTKSGNIKQELLLSKPVANPLCEATVPLDYGPRLHGILSEILVLMENENVRKTMLPCVIEDLEGMLSLCHQEANSHNVRHGEVR</sequence>
<dbReference type="SUPFAM" id="SSF57667">
    <property type="entry name" value="beta-beta-alpha zinc fingers"/>
    <property type="match status" value="1"/>
</dbReference>
<keyword evidence="1" id="KW-0479">Metal-binding</keyword>
<organism evidence="3 4">
    <name type="scientific">Strongylocentrotus purpuratus</name>
    <name type="common">Purple sea urchin</name>
    <dbReference type="NCBI Taxonomy" id="7668"/>
    <lineage>
        <taxon>Eukaryota</taxon>
        <taxon>Metazoa</taxon>
        <taxon>Echinodermata</taxon>
        <taxon>Eleutherozoa</taxon>
        <taxon>Echinozoa</taxon>
        <taxon>Echinoidea</taxon>
        <taxon>Euechinoidea</taxon>
        <taxon>Echinacea</taxon>
        <taxon>Camarodonta</taxon>
        <taxon>Echinidea</taxon>
        <taxon>Strongylocentrotidae</taxon>
        <taxon>Strongylocentrotus</taxon>
    </lineage>
</organism>
<dbReference type="AlphaFoldDB" id="A0A7M7GFU7"/>
<evidence type="ECO:0000313" key="3">
    <source>
        <dbReference type="EnsemblMetazoa" id="XP_003726258"/>
    </source>
</evidence>
<reference evidence="3" key="2">
    <citation type="submission" date="2021-01" db="UniProtKB">
        <authorList>
            <consortium name="EnsemblMetazoa"/>
        </authorList>
    </citation>
    <scope>IDENTIFICATION</scope>
</reference>
<name>A0A7M7GFU7_STRPU</name>
<dbReference type="PROSITE" id="PS00028">
    <property type="entry name" value="ZINC_FINGER_C2H2_1"/>
    <property type="match status" value="2"/>
</dbReference>
<dbReference type="EnsemblMetazoa" id="XM_011677301">
    <property type="protein sequence ID" value="XP_011675603"/>
    <property type="gene ID" value="LOC100893170"/>
</dbReference>
<dbReference type="PANTHER" id="PTHR33936:SF25">
    <property type="entry name" value="C2H2-TYPE DOMAIN-CONTAINING PROTEIN"/>
    <property type="match status" value="1"/>
</dbReference>
<proteinExistence type="predicted"/>
<dbReference type="InterPro" id="IPR036236">
    <property type="entry name" value="Znf_C2H2_sf"/>
</dbReference>
<dbReference type="EnsemblMetazoa" id="XM_003726210">
    <property type="protein sequence ID" value="XP_003726258"/>
    <property type="gene ID" value="LOC100893170"/>
</dbReference>
<keyword evidence="1" id="KW-0862">Zinc</keyword>
<reference evidence="4" key="1">
    <citation type="submission" date="2015-02" db="EMBL/GenBank/DDBJ databases">
        <title>Genome sequencing for Strongylocentrotus purpuratus.</title>
        <authorList>
            <person name="Murali S."/>
            <person name="Liu Y."/>
            <person name="Vee V."/>
            <person name="English A."/>
            <person name="Wang M."/>
            <person name="Skinner E."/>
            <person name="Han Y."/>
            <person name="Muzny D.M."/>
            <person name="Worley K.C."/>
            <person name="Gibbs R.A."/>
        </authorList>
    </citation>
    <scope>NUCLEOTIDE SEQUENCE</scope>
</reference>
<evidence type="ECO:0000259" key="2">
    <source>
        <dbReference type="PROSITE" id="PS50157"/>
    </source>
</evidence>
<dbReference type="InterPro" id="IPR013087">
    <property type="entry name" value="Znf_C2H2_type"/>
</dbReference>
<dbReference type="PROSITE" id="PS50157">
    <property type="entry name" value="ZINC_FINGER_C2H2_2"/>
    <property type="match status" value="1"/>
</dbReference>
<evidence type="ECO:0000313" key="4">
    <source>
        <dbReference type="Proteomes" id="UP000007110"/>
    </source>
</evidence>
<dbReference type="PANTHER" id="PTHR33936">
    <property type="entry name" value="PROTEIN CBG17840"/>
    <property type="match status" value="1"/>
</dbReference>
<dbReference type="OMA" id="DNDMEFE"/>
<dbReference type="KEGG" id="spu:100893170"/>
<dbReference type="GeneID" id="100893170"/>
<accession>A0A7M7GFU7</accession>